<protein>
    <recommendedName>
        <fullName evidence="1">phosphoinositide phospholipase C</fullName>
        <ecNumber evidence="1">3.1.4.11</ecNumber>
    </recommendedName>
</protein>
<dbReference type="InterPro" id="IPR000008">
    <property type="entry name" value="C2_dom"/>
</dbReference>
<reference evidence="8" key="1">
    <citation type="journal article" date="2013" name="Nature">
        <title>Pan genome of the phytoplankton Emiliania underpins its global distribution.</title>
        <authorList>
            <person name="Read B.A."/>
            <person name="Kegel J."/>
            <person name="Klute M.J."/>
            <person name="Kuo A."/>
            <person name="Lefebvre S.C."/>
            <person name="Maumus F."/>
            <person name="Mayer C."/>
            <person name="Miller J."/>
            <person name="Monier A."/>
            <person name="Salamov A."/>
            <person name="Young J."/>
            <person name="Aguilar M."/>
            <person name="Claverie J.M."/>
            <person name="Frickenhaus S."/>
            <person name="Gonzalez K."/>
            <person name="Herman E.K."/>
            <person name="Lin Y.C."/>
            <person name="Napier J."/>
            <person name="Ogata H."/>
            <person name="Sarno A.F."/>
            <person name="Shmutz J."/>
            <person name="Schroeder D."/>
            <person name="de Vargas C."/>
            <person name="Verret F."/>
            <person name="von Dassow P."/>
            <person name="Valentin K."/>
            <person name="Van de Peer Y."/>
            <person name="Wheeler G."/>
            <person name="Dacks J.B."/>
            <person name="Delwiche C.F."/>
            <person name="Dyhrman S.T."/>
            <person name="Glockner G."/>
            <person name="John U."/>
            <person name="Richards T."/>
            <person name="Worden A.Z."/>
            <person name="Zhang X."/>
            <person name="Grigoriev I.V."/>
            <person name="Allen A.E."/>
            <person name="Bidle K."/>
            <person name="Borodovsky M."/>
            <person name="Bowler C."/>
            <person name="Brownlee C."/>
            <person name="Cock J.M."/>
            <person name="Elias M."/>
            <person name="Gladyshev V.N."/>
            <person name="Groth M."/>
            <person name="Guda C."/>
            <person name="Hadaegh A."/>
            <person name="Iglesias-Rodriguez M.D."/>
            <person name="Jenkins J."/>
            <person name="Jones B.M."/>
            <person name="Lawson T."/>
            <person name="Leese F."/>
            <person name="Lindquist E."/>
            <person name="Lobanov A."/>
            <person name="Lomsadze A."/>
            <person name="Malik S.B."/>
            <person name="Marsh M.E."/>
            <person name="Mackinder L."/>
            <person name="Mock T."/>
            <person name="Mueller-Roeber B."/>
            <person name="Pagarete A."/>
            <person name="Parker M."/>
            <person name="Probert I."/>
            <person name="Quesneville H."/>
            <person name="Raines C."/>
            <person name="Rensing S.A."/>
            <person name="Riano-Pachon D.M."/>
            <person name="Richier S."/>
            <person name="Rokitta S."/>
            <person name="Shiraiwa Y."/>
            <person name="Soanes D.M."/>
            <person name="van der Giezen M."/>
            <person name="Wahlund T.M."/>
            <person name="Williams B."/>
            <person name="Wilson W."/>
            <person name="Wolfe G."/>
            <person name="Wurch L.L."/>
        </authorList>
    </citation>
    <scope>NUCLEOTIDE SEQUENCE</scope>
</reference>
<dbReference type="PROSITE" id="PS50008">
    <property type="entry name" value="PIPLC_Y_DOMAIN"/>
    <property type="match status" value="1"/>
</dbReference>
<evidence type="ECO:0000256" key="5">
    <source>
        <dbReference type="SAM" id="MobiDB-lite"/>
    </source>
</evidence>
<evidence type="ECO:0000256" key="2">
    <source>
        <dbReference type="ARBA" id="ARBA00022801"/>
    </source>
</evidence>
<accession>A0A0D3J3C5</accession>
<keyword evidence="3" id="KW-0442">Lipid degradation</keyword>
<dbReference type="STRING" id="2903.R1DU68"/>
<dbReference type="SMART" id="SM00149">
    <property type="entry name" value="PLCYc"/>
    <property type="match status" value="1"/>
</dbReference>
<keyword evidence="4" id="KW-0443">Lipid metabolism</keyword>
<dbReference type="AlphaFoldDB" id="A0A0D3J3C5"/>
<dbReference type="PANTHER" id="PTHR10336:SF36">
    <property type="entry name" value="1-PHOSPHATIDYLINOSITOL 4,5-BISPHOSPHATE PHOSPHODIESTERASE BETA-4"/>
    <property type="match status" value="1"/>
</dbReference>
<dbReference type="KEGG" id="ehx:EMIHUDRAFT_432240"/>
<dbReference type="PaxDb" id="2903-EOD18010"/>
<keyword evidence="2" id="KW-0378">Hydrolase</keyword>
<dbReference type="CDD" id="cd00275">
    <property type="entry name" value="C2_PLC_like"/>
    <property type="match status" value="1"/>
</dbReference>
<name>A0A0D3J3C5_EMIH1</name>
<dbReference type="Pfam" id="PF00387">
    <property type="entry name" value="PI-PLC-Y"/>
    <property type="match status" value="1"/>
</dbReference>
<dbReference type="InterPro" id="IPR001192">
    <property type="entry name" value="PI-PLC_fam"/>
</dbReference>
<evidence type="ECO:0000256" key="1">
    <source>
        <dbReference type="ARBA" id="ARBA00012368"/>
    </source>
</evidence>
<feature type="compositionally biased region" description="Pro residues" evidence="5">
    <location>
        <begin position="354"/>
        <end position="372"/>
    </location>
</feature>
<dbReference type="SMART" id="SM00239">
    <property type="entry name" value="C2"/>
    <property type="match status" value="1"/>
</dbReference>
<evidence type="ECO:0000259" key="6">
    <source>
        <dbReference type="PROSITE" id="PS50008"/>
    </source>
</evidence>
<feature type="compositionally biased region" description="Low complexity" evidence="5">
    <location>
        <begin position="336"/>
        <end position="353"/>
    </location>
</feature>
<dbReference type="GeneID" id="19046011"/>
<feature type="compositionally biased region" description="Basic residues" evidence="5">
    <location>
        <begin position="292"/>
        <end position="304"/>
    </location>
</feature>
<proteinExistence type="predicted"/>
<dbReference type="Gene3D" id="2.60.40.150">
    <property type="entry name" value="C2 domain"/>
    <property type="match status" value="1"/>
</dbReference>
<dbReference type="SUPFAM" id="SSF51695">
    <property type="entry name" value="PLC-like phosphodiesterases"/>
    <property type="match status" value="1"/>
</dbReference>
<dbReference type="Gene3D" id="3.20.20.190">
    <property type="entry name" value="Phosphatidylinositol (PI) phosphodiesterase"/>
    <property type="match status" value="1"/>
</dbReference>
<dbReference type="eggNOG" id="KOG1264">
    <property type="taxonomic scope" value="Eukaryota"/>
</dbReference>
<dbReference type="PANTHER" id="PTHR10336">
    <property type="entry name" value="PHOSPHOINOSITIDE-SPECIFIC PHOSPHOLIPASE C FAMILY PROTEIN"/>
    <property type="match status" value="1"/>
</dbReference>
<dbReference type="Proteomes" id="UP000013827">
    <property type="component" value="Unassembled WGS sequence"/>
</dbReference>
<keyword evidence="8" id="KW-1185">Reference proteome</keyword>
<dbReference type="GO" id="GO:0004435">
    <property type="term" value="F:phosphatidylinositol-4,5-bisphosphate phospholipase C activity"/>
    <property type="evidence" value="ECO:0007669"/>
    <property type="project" value="UniProtKB-EC"/>
</dbReference>
<feature type="region of interest" description="Disordered" evidence="5">
    <location>
        <begin position="261"/>
        <end position="387"/>
    </location>
</feature>
<dbReference type="InterPro" id="IPR017946">
    <property type="entry name" value="PLC-like_Pdiesterase_TIM-brl"/>
</dbReference>
<dbReference type="HOGENOM" id="CLU_714619_0_0_1"/>
<reference evidence="7" key="2">
    <citation type="submission" date="2024-10" db="UniProtKB">
        <authorList>
            <consortium name="EnsemblProtists"/>
        </authorList>
    </citation>
    <scope>IDENTIFICATION</scope>
</reference>
<dbReference type="RefSeq" id="XP_005770439.1">
    <property type="nucleotide sequence ID" value="XM_005770382.1"/>
</dbReference>
<dbReference type="GO" id="GO:0016042">
    <property type="term" value="P:lipid catabolic process"/>
    <property type="evidence" value="ECO:0007669"/>
    <property type="project" value="UniProtKB-KW"/>
</dbReference>
<dbReference type="InterPro" id="IPR035892">
    <property type="entry name" value="C2_domain_sf"/>
</dbReference>
<dbReference type="GO" id="GO:0051209">
    <property type="term" value="P:release of sequestered calcium ion into cytosol"/>
    <property type="evidence" value="ECO:0007669"/>
    <property type="project" value="TreeGrafter"/>
</dbReference>
<dbReference type="SUPFAM" id="SSF49562">
    <property type="entry name" value="C2 domain (Calcium/lipid-binding domain, CaLB)"/>
    <property type="match status" value="1"/>
</dbReference>
<dbReference type="GO" id="GO:0048015">
    <property type="term" value="P:phosphatidylinositol-mediated signaling"/>
    <property type="evidence" value="ECO:0007669"/>
    <property type="project" value="TreeGrafter"/>
</dbReference>
<evidence type="ECO:0000313" key="8">
    <source>
        <dbReference type="Proteomes" id="UP000013827"/>
    </source>
</evidence>
<evidence type="ECO:0000256" key="3">
    <source>
        <dbReference type="ARBA" id="ARBA00022963"/>
    </source>
</evidence>
<dbReference type="EC" id="3.1.4.11" evidence="1"/>
<feature type="compositionally biased region" description="Low complexity" evidence="5">
    <location>
        <begin position="305"/>
        <end position="319"/>
    </location>
</feature>
<sequence length="387" mass="41760">MERERQPAWLAHNEAHLSRVYPKGSRVDSSNIQDLHACRLWAAGVQLVALNVQTWDSAMMLDEALFQLNGGCGYVLKPQLPPRGETLSCGVLLTLRVICASNLPKTRDERLVARPWDEWHPQGAFAPQPLQPANIISPSCEVELIGGLVGSEDAEMLEERWSRCTSTVANNGLNPWWAEEEFRCACYTPDSSFLKLSVYNARHQLMGKPGRQLLAYEAALVGALRPGYRSVQMRCPNGGSPIESCSLLVHIELTPLEPNQTQHVIPATPPQQSADPLADAPPPVPGSLGRAAGRRLSLRTRTRSRCPPTAESTSGSSSSVLAPPERSLAKPRSRSRAGSSGSERAAAAAGPPRAVTPPPRAVTPEPEQPPPEAEPDGAGPHPVRATL</sequence>
<dbReference type="EnsemblProtists" id="EOD18010">
    <property type="protein sequence ID" value="EOD18010"/>
    <property type="gene ID" value="EMIHUDRAFT_432240"/>
</dbReference>
<evidence type="ECO:0000256" key="4">
    <source>
        <dbReference type="ARBA" id="ARBA00023098"/>
    </source>
</evidence>
<organism evidence="7 8">
    <name type="scientific">Emiliania huxleyi (strain CCMP1516)</name>
    <dbReference type="NCBI Taxonomy" id="280463"/>
    <lineage>
        <taxon>Eukaryota</taxon>
        <taxon>Haptista</taxon>
        <taxon>Haptophyta</taxon>
        <taxon>Prymnesiophyceae</taxon>
        <taxon>Isochrysidales</taxon>
        <taxon>Noelaerhabdaceae</taxon>
        <taxon>Emiliania</taxon>
    </lineage>
</organism>
<feature type="domain" description="PI-PLC Y-box" evidence="6">
    <location>
        <begin position="3"/>
        <end position="80"/>
    </location>
</feature>
<dbReference type="InterPro" id="IPR001711">
    <property type="entry name" value="PLipase_C_Pinositol-sp_Y"/>
</dbReference>
<evidence type="ECO:0000313" key="7">
    <source>
        <dbReference type="EnsemblProtists" id="EOD18010"/>
    </source>
</evidence>